<sequence length="191" mass="19891">MVPAWEFAADGRKRAPTQFSGGESALCSSAPREKPSSAGDFEREWRRNCKSANEKYGYLRLCGPELLKALFKVEVSAGVLSGILQAVDEMTFAAAADEGAGGSALEEADFVARALESIAASGRFSLTVRLVGADGKRAAGRILGNLEAAVAAAEAQRGGGLEDEQGAAPPPRSGASLTAENLSSLRKLYNV</sequence>
<gene>
    <name evidence="3" type="ORF">TSPGSL018_10819</name>
</gene>
<protein>
    <submittedName>
        <fullName evidence="3">Coiled-coil domain-containing protein 103</fullName>
    </submittedName>
</protein>
<dbReference type="GO" id="GO:0036157">
    <property type="term" value="C:outer dynein arm"/>
    <property type="evidence" value="ECO:0007669"/>
    <property type="project" value="InterPro"/>
</dbReference>
<accession>A0A061R6G0</accession>
<dbReference type="GO" id="GO:0007368">
    <property type="term" value="P:determination of left/right symmetry"/>
    <property type="evidence" value="ECO:0007669"/>
    <property type="project" value="TreeGrafter"/>
</dbReference>
<dbReference type="InterPro" id="IPR025986">
    <property type="entry name" value="RPAP3-like_C"/>
</dbReference>
<dbReference type="GO" id="GO:0036159">
    <property type="term" value="P:inner dynein arm assembly"/>
    <property type="evidence" value="ECO:0007669"/>
    <property type="project" value="TreeGrafter"/>
</dbReference>
<dbReference type="GO" id="GO:0003351">
    <property type="term" value="P:epithelial cilium movement involved in extracellular fluid movement"/>
    <property type="evidence" value="ECO:0007669"/>
    <property type="project" value="TreeGrafter"/>
</dbReference>
<dbReference type="PANTHER" id="PTHR28572:SF1">
    <property type="entry name" value="COILED-COIL DOMAIN-CONTAINING PROTEIN 103"/>
    <property type="match status" value="1"/>
</dbReference>
<organism evidence="3">
    <name type="scientific">Tetraselmis sp. GSL018</name>
    <dbReference type="NCBI Taxonomy" id="582737"/>
    <lineage>
        <taxon>Eukaryota</taxon>
        <taxon>Viridiplantae</taxon>
        <taxon>Chlorophyta</taxon>
        <taxon>core chlorophytes</taxon>
        <taxon>Chlorodendrophyceae</taxon>
        <taxon>Chlorodendrales</taxon>
        <taxon>Chlorodendraceae</taxon>
        <taxon>Tetraselmis</taxon>
    </lineage>
</organism>
<feature type="domain" description="RNA-polymerase II-associated protein 3-like C-terminal" evidence="2">
    <location>
        <begin position="34"/>
        <end position="134"/>
    </location>
</feature>
<dbReference type="PANTHER" id="PTHR28572">
    <property type="entry name" value="COILED-COIL DOMAIN-CONTAINING PROTEIN 103"/>
    <property type="match status" value="1"/>
</dbReference>
<dbReference type="EMBL" id="GBEZ01018922">
    <property type="protein sequence ID" value="JAC67568.1"/>
    <property type="molecule type" value="Transcribed_RNA"/>
</dbReference>
<evidence type="ECO:0000259" key="2">
    <source>
        <dbReference type="Pfam" id="PF13877"/>
    </source>
</evidence>
<name>A0A061R6G0_9CHLO</name>
<dbReference type="Pfam" id="PF13877">
    <property type="entry name" value="RPAP3_C"/>
    <property type="match status" value="1"/>
</dbReference>
<feature type="compositionally biased region" description="Basic and acidic residues" evidence="1">
    <location>
        <begin position="31"/>
        <end position="41"/>
    </location>
</feature>
<dbReference type="AlphaFoldDB" id="A0A061R6G0"/>
<proteinExistence type="predicted"/>
<evidence type="ECO:0000256" key="1">
    <source>
        <dbReference type="SAM" id="MobiDB-lite"/>
    </source>
</evidence>
<feature type="region of interest" description="Disordered" evidence="1">
    <location>
        <begin position="12"/>
        <end position="41"/>
    </location>
</feature>
<dbReference type="GO" id="GO:0005576">
    <property type="term" value="C:extracellular region"/>
    <property type="evidence" value="ECO:0007669"/>
    <property type="project" value="GOC"/>
</dbReference>
<reference evidence="3" key="1">
    <citation type="submission" date="2014-05" db="EMBL/GenBank/DDBJ databases">
        <title>The transcriptome of the halophilic microalga Tetraselmis sp. GSL018 isolated from the Great Salt Lake, Utah.</title>
        <authorList>
            <person name="Jinkerson R.E."/>
            <person name="D'Adamo S."/>
            <person name="Posewitz M.C."/>
        </authorList>
    </citation>
    <scope>NUCLEOTIDE SEQUENCE</scope>
    <source>
        <strain evidence="3">GSL018</strain>
    </source>
</reference>
<dbReference type="InterPro" id="IPR042422">
    <property type="entry name" value="CC103"/>
</dbReference>
<evidence type="ECO:0000313" key="3">
    <source>
        <dbReference type="EMBL" id="JAC67568.1"/>
    </source>
</evidence>
<feature type="region of interest" description="Disordered" evidence="1">
    <location>
        <begin position="157"/>
        <end position="177"/>
    </location>
</feature>